<gene>
    <name evidence="10" type="ORF">C8A03DRAFT_33297</name>
</gene>
<feature type="compositionally biased region" description="Basic and acidic residues" evidence="8">
    <location>
        <begin position="67"/>
        <end position="81"/>
    </location>
</feature>
<dbReference type="PANTHER" id="PTHR31313:SF81">
    <property type="entry name" value="TY1 ENHANCER ACTIVATOR"/>
    <property type="match status" value="1"/>
</dbReference>
<feature type="domain" description="Zn(2)-C6 fungal-type" evidence="9">
    <location>
        <begin position="33"/>
        <end position="63"/>
    </location>
</feature>
<evidence type="ECO:0000256" key="6">
    <source>
        <dbReference type="ARBA" id="ARBA00023163"/>
    </source>
</evidence>
<dbReference type="AlphaFoldDB" id="A0AAN7HBG6"/>
<dbReference type="Proteomes" id="UP001303760">
    <property type="component" value="Unassembled WGS sequence"/>
</dbReference>
<feature type="region of interest" description="Disordered" evidence="8">
    <location>
        <begin position="155"/>
        <end position="184"/>
    </location>
</feature>
<dbReference type="GO" id="GO:0005634">
    <property type="term" value="C:nucleus"/>
    <property type="evidence" value="ECO:0007669"/>
    <property type="project" value="UniProtKB-SubCell"/>
</dbReference>
<keyword evidence="5" id="KW-0238">DNA-binding</keyword>
<organism evidence="10 11">
    <name type="scientific">Achaetomium macrosporum</name>
    <dbReference type="NCBI Taxonomy" id="79813"/>
    <lineage>
        <taxon>Eukaryota</taxon>
        <taxon>Fungi</taxon>
        <taxon>Dikarya</taxon>
        <taxon>Ascomycota</taxon>
        <taxon>Pezizomycotina</taxon>
        <taxon>Sordariomycetes</taxon>
        <taxon>Sordariomycetidae</taxon>
        <taxon>Sordariales</taxon>
        <taxon>Chaetomiaceae</taxon>
        <taxon>Achaetomium</taxon>
    </lineage>
</organism>
<dbReference type="PANTHER" id="PTHR31313">
    <property type="entry name" value="TY1 ENHANCER ACTIVATOR"/>
    <property type="match status" value="1"/>
</dbReference>
<evidence type="ECO:0000256" key="2">
    <source>
        <dbReference type="ARBA" id="ARBA00022723"/>
    </source>
</evidence>
<dbReference type="InterPro" id="IPR036864">
    <property type="entry name" value="Zn2-C6_fun-type_DNA-bd_sf"/>
</dbReference>
<evidence type="ECO:0000313" key="11">
    <source>
        <dbReference type="Proteomes" id="UP001303760"/>
    </source>
</evidence>
<protein>
    <recommendedName>
        <fullName evidence="9">Zn(2)-C6 fungal-type domain-containing protein</fullName>
    </recommendedName>
</protein>
<evidence type="ECO:0000256" key="8">
    <source>
        <dbReference type="SAM" id="MobiDB-lite"/>
    </source>
</evidence>
<comment type="subcellular location">
    <subcellularLocation>
        <location evidence="1">Nucleus</location>
    </subcellularLocation>
</comment>
<dbReference type="Gene3D" id="4.10.240.10">
    <property type="entry name" value="Zn(2)-C6 fungal-type DNA-binding domain"/>
    <property type="match status" value="1"/>
</dbReference>
<name>A0AAN7HBG6_9PEZI</name>
<dbReference type="GO" id="GO:0003677">
    <property type="term" value="F:DNA binding"/>
    <property type="evidence" value="ECO:0007669"/>
    <property type="project" value="UniProtKB-KW"/>
</dbReference>
<dbReference type="Pfam" id="PF00172">
    <property type="entry name" value="Zn_clus"/>
    <property type="match status" value="1"/>
</dbReference>
<sequence length="470" mass="51346">MFGTWRFDSNPENDTLTQQPVDPVTARPQVPQACQSCREKKIRCSSEKSGCARCKTLSKPCVYTQRGEGKRPPKKRNEAGRQRTSSTGKDATANRQTSRQYRAPSPPREHPKSPQTHHAASDNSSTYSTQVVDICGQAEQPLISWPTPGIIVEERRMGDAPPGNGLHGSPSATQNASCPMGAEDTASDRHDSVLTLECWLADATLHRKPTFEAIFSPPWLNTDVSRPNGDDVGLMSCSAEEFETSLLAGLPTPNSHDTTDNTYTHNRSSRVLPPPPAPTSPTTAKRARPLDDEAAATAGGRDRLVCLCLQHVTFLVHELESAPTSCLDAGLALHKEAVGYGEGMLLCLQCSRRPENLTLLTFLAERLLRLGESIAKIFLQNKKTPVLDRPSVVVGEYEVDSPLEWETVLLTLIAQQLGAQKRLARTLKASAETLGSESVYRKAADTEKRASDLVETLLVNSVQFLRSSVE</sequence>
<reference evidence="10" key="1">
    <citation type="journal article" date="2023" name="Mol. Phylogenet. Evol.">
        <title>Genome-scale phylogeny and comparative genomics of the fungal order Sordariales.</title>
        <authorList>
            <person name="Hensen N."/>
            <person name="Bonometti L."/>
            <person name="Westerberg I."/>
            <person name="Brannstrom I.O."/>
            <person name="Guillou S."/>
            <person name="Cros-Aarteil S."/>
            <person name="Calhoun S."/>
            <person name="Haridas S."/>
            <person name="Kuo A."/>
            <person name="Mondo S."/>
            <person name="Pangilinan J."/>
            <person name="Riley R."/>
            <person name="LaButti K."/>
            <person name="Andreopoulos B."/>
            <person name="Lipzen A."/>
            <person name="Chen C."/>
            <person name="Yan M."/>
            <person name="Daum C."/>
            <person name="Ng V."/>
            <person name="Clum A."/>
            <person name="Steindorff A."/>
            <person name="Ohm R.A."/>
            <person name="Martin F."/>
            <person name="Silar P."/>
            <person name="Natvig D.O."/>
            <person name="Lalanne C."/>
            <person name="Gautier V."/>
            <person name="Ament-Velasquez S.L."/>
            <person name="Kruys A."/>
            <person name="Hutchinson M.I."/>
            <person name="Powell A.J."/>
            <person name="Barry K."/>
            <person name="Miller A.N."/>
            <person name="Grigoriev I.V."/>
            <person name="Debuchy R."/>
            <person name="Gladieux P."/>
            <person name="Hiltunen Thoren M."/>
            <person name="Johannesson H."/>
        </authorList>
    </citation>
    <scope>NUCLEOTIDE SEQUENCE</scope>
    <source>
        <strain evidence="10">CBS 532.94</strain>
    </source>
</reference>
<keyword evidence="3" id="KW-0862">Zinc</keyword>
<dbReference type="EMBL" id="MU860086">
    <property type="protein sequence ID" value="KAK4238697.1"/>
    <property type="molecule type" value="Genomic_DNA"/>
</dbReference>
<feature type="compositionally biased region" description="Polar residues" evidence="8">
    <location>
        <begin position="82"/>
        <end position="100"/>
    </location>
</feature>
<evidence type="ECO:0000256" key="4">
    <source>
        <dbReference type="ARBA" id="ARBA00023015"/>
    </source>
</evidence>
<reference evidence="10" key="2">
    <citation type="submission" date="2023-05" db="EMBL/GenBank/DDBJ databases">
        <authorList>
            <consortium name="Lawrence Berkeley National Laboratory"/>
            <person name="Steindorff A."/>
            <person name="Hensen N."/>
            <person name="Bonometti L."/>
            <person name="Westerberg I."/>
            <person name="Brannstrom I.O."/>
            <person name="Guillou S."/>
            <person name="Cros-Aarteil S."/>
            <person name="Calhoun S."/>
            <person name="Haridas S."/>
            <person name="Kuo A."/>
            <person name="Mondo S."/>
            <person name="Pangilinan J."/>
            <person name="Riley R."/>
            <person name="Labutti K."/>
            <person name="Andreopoulos B."/>
            <person name="Lipzen A."/>
            <person name="Chen C."/>
            <person name="Yanf M."/>
            <person name="Daum C."/>
            <person name="Ng V."/>
            <person name="Clum A."/>
            <person name="Ohm R."/>
            <person name="Martin F."/>
            <person name="Silar P."/>
            <person name="Natvig D."/>
            <person name="Lalanne C."/>
            <person name="Gautier V."/>
            <person name="Ament-Velasquez S.L."/>
            <person name="Kruys A."/>
            <person name="Hutchinson M.I."/>
            <person name="Powell A.J."/>
            <person name="Barry K."/>
            <person name="Miller A.N."/>
            <person name="Grigoriev I.V."/>
            <person name="Debuchy R."/>
            <person name="Gladieux P."/>
            <person name="Thoren M.H."/>
            <person name="Johannesson H."/>
        </authorList>
    </citation>
    <scope>NUCLEOTIDE SEQUENCE</scope>
    <source>
        <strain evidence="10">CBS 532.94</strain>
    </source>
</reference>
<evidence type="ECO:0000256" key="3">
    <source>
        <dbReference type="ARBA" id="ARBA00022833"/>
    </source>
</evidence>
<evidence type="ECO:0000259" key="9">
    <source>
        <dbReference type="PROSITE" id="PS50048"/>
    </source>
</evidence>
<feature type="region of interest" description="Disordered" evidence="8">
    <location>
        <begin position="62"/>
        <end position="127"/>
    </location>
</feature>
<dbReference type="InterPro" id="IPR001138">
    <property type="entry name" value="Zn2Cys6_DnaBD"/>
</dbReference>
<dbReference type="GO" id="GO:0008270">
    <property type="term" value="F:zinc ion binding"/>
    <property type="evidence" value="ECO:0007669"/>
    <property type="project" value="InterPro"/>
</dbReference>
<keyword evidence="6" id="KW-0804">Transcription</keyword>
<keyword evidence="4" id="KW-0805">Transcription regulation</keyword>
<keyword evidence="11" id="KW-1185">Reference proteome</keyword>
<comment type="caution">
    <text evidence="10">The sequence shown here is derived from an EMBL/GenBank/DDBJ whole genome shotgun (WGS) entry which is preliminary data.</text>
</comment>
<accession>A0AAN7HBG6</accession>
<keyword evidence="2" id="KW-0479">Metal-binding</keyword>
<feature type="compositionally biased region" description="Polar residues" evidence="8">
    <location>
        <begin position="252"/>
        <end position="266"/>
    </location>
</feature>
<dbReference type="InterPro" id="IPR051615">
    <property type="entry name" value="Transcr_Regulatory_Elem"/>
</dbReference>
<feature type="compositionally biased region" description="Polar residues" evidence="8">
    <location>
        <begin position="10"/>
        <end position="20"/>
    </location>
</feature>
<evidence type="ECO:0000256" key="1">
    <source>
        <dbReference type="ARBA" id="ARBA00004123"/>
    </source>
</evidence>
<feature type="region of interest" description="Disordered" evidence="8">
    <location>
        <begin position="1"/>
        <end position="34"/>
    </location>
</feature>
<evidence type="ECO:0000313" key="10">
    <source>
        <dbReference type="EMBL" id="KAK4238697.1"/>
    </source>
</evidence>
<proteinExistence type="predicted"/>
<keyword evidence="7" id="KW-0539">Nucleus</keyword>
<evidence type="ECO:0000256" key="5">
    <source>
        <dbReference type="ARBA" id="ARBA00023125"/>
    </source>
</evidence>
<dbReference type="PROSITE" id="PS50048">
    <property type="entry name" value="ZN2_CY6_FUNGAL_2"/>
    <property type="match status" value="1"/>
</dbReference>
<dbReference type="GO" id="GO:0000981">
    <property type="term" value="F:DNA-binding transcription factor activity, RNA polymerase II-specific"/>
    <property type="evidence" value="ECO:0007669"/>
    <property type="project" value="InterPro"/>
</dbReference>
<feature type="region of interest" description="Disordered" evidence="8">
    <location>
        <begin position="248"/>
        <end position="290"/>
    </location>
</feature>
<evidence type="ECO:0000256" key="7">
    <source>
        <dbReference type="ARBA" id="ARBA00023242"/>
    </source>
</evidence>
<feature type="compositionally biased region" description="Polar residues" evidence="8">
    <location>
        <begin position="113"/>
        <end position="127"/>
    </location>
</feature>
<dbReference type="CDD" id="cd00067">
    <property type="entry name" value="GAL4"/>
    <property type="match status" value="1"/>
</dbReference>
<dbReference type="SMART" id="SM00066">
    <property type="entry name" value="GAL4"/>
    <property type="match status" value="1"/>
</dbReference>
<dbReference type="SUPFAM" id="SSF57701">
    <property type="entry name" value="Zn2/Cys6 DNA-binding domain"/>
    <property type="match status" value="1"/>
</dbReference>
<dbReference type="PROSITE" id="PS00463">
    <property type="entry name" value="ZN2_CY6_FUNGAL_1"/>
    <property type="match status" value="1"/>
</dbReference>